<dbReference type="SUPFAM" id="SSF56219">
    <property type="entry name" value="DNase I-like"/>
    <property type="match status" value="1"/>
</dbReference>
<dbReference type="GO" id="GO:0003824">
    <property type="term" value="F:catalytic activity"/>
    <property type="evidence" value="ECO:0007669"/>
    <property type="project" value="InterPro"/>
</dbReference>
<dbReference type="Proteomes" id="UP000054422">
    <property type="component" value="Unassembled WGS sequence"/>
</dbReference>
<sequence>MWIFEVDSSIGKIQLSNVHLCPPLETETSMGFLYRALFTSPKIRLKEIKSIFTYLKPHLPTVIAGDFNEGNTGYTIYYLMSQNYIDALKATGIKGYTWQWLVYSFYLRARLDHVFSNLDLDPVQSQIIYEGNSDHFPVIVDFKRIR</sequence>
<organism evidence="2 3">
    <name type="scientific">Legionella norrlandica</name>
    <dbReference type="NCBI Taxonomy" id="1498499"/>
    <lineage>
        <taxon>Bacteria</taxon>
        <taxon>Pseudomonadati</taxon>
        <taxon>Pseudomonadota</taxon>
        <taxon>Gammaproteobacteria</taxon>
        <taxon>Legionellales</taxon>
        <taxon>Legionellaceae</taxon>
        <taxon>Legionella</taxon>
    </lineage>
</organism>
<dbReference type="Gene3D" id="3.60.10.10">
    <property type="entry name" value="Endonuclease/exonuclease/phosphatase"/>
    <property type="match status" value="1"/>
</dbReference>
<dbReference type="InterPro" id="IPR036691">
    <property type="entry name" value="Endo/exonu/phosph_ase_sf"/>
</dbReference>
<evidence type="ECO:0000313" key="2">
    <source>
        <dbReference type="EMBL" id="KGP62884.1"/>
    </source>
</evidence>
<dbReference type="Pfam" id="PF03372">
    <property type="entry name" value="Exo_endo_phos"/>
    <property type="match status" value="1"/>
</dbReference>
<reference evidence="2 3" key="1">
    <citation type="submission" date="2014-05" db="EMBL/GenBank/DDBJ databases">
        <authorList>
            <person name="Rizzardi K."/>
            <person name="Winiecka-Krusnell J."/>
            <person name="Ramliden M."/>
            <person name="Alm E."/>
            <person name="Andersson S."/>
            <person name="Byfors S."/>
        </authorList>
    </citation>
    <scope>NUCLEOTIDE SEQUENCE [LARGE SCALE GENOMIC DNA]</scope>
    <source>
        <strain evidence="2 3">LEGN</strain>
    </source>
</reference>
<proteinExistence type="predicted"/>
<protein>
    <recommendedName>
        <fullName evidence="1">Endonuclease/exonuclease/phosphatase domain-containing protein</fullName>
    </recommendedName>
</protein>
<evidence type="ECO:0000313" key="3">
    <source>
        <dbReference type="Proteomes" id="UP000054422"/>
    </source>
</evidence>
<dbReference type="OrthoDB" id="9812856at2"/>
<feature type="domain" description="Endonuclease/exonuclease/phosphatase" evidence="1">
    <location>
        <begin position="54"/>
        <end position="135"/>
    </location>
</feature>
<dbReference type="EMBL" id="JNCF01000036">
    <property type="protein sequence ID" value="KGP62884.1"/>
    <property type="molecule type" value="Genomic_DNA"/>
</dbReference>
<gene>
    <name evidence="2" type="ORF">EP47_07725</name>
</gene>
<accession>A0A0A2SU27</accession>
<comment type="caution">
    <text evidence="2">The sequence shown here is derived from an EMBL/GenBank/DDBJ whole genome shotgun (WGS) entry which is preliminary data.</text>
</comment>
<dbReference type="InterPro" id="IPR005135">
    <property type="entry name" value="Endo/exonuclease/phosphatase"/>
</dbReference>
<name>A0A0A2SU27_9GAMM</name>
<dbReference type="STRING" id="1498499.EP47_07725"/>
<dbReference type="AlphaFoldDB" id="A0A0A2SU27"/>
<evidence type="ECO:0000259" key="1">
    <source>
        <dbReference type="Pfam" id="PF03372"/>
    </source>
</evidence>
<keyword evidence="3" id="KW-1185">Reference proteome</keyword>